<feature type="domain" description="Ig-like" evidence="9">
    <location>
        <begin position="2014"/>
        <end position="2101"/>
    </location>
</feature>
<evidence type="ECO:0000256" key="5">
    <source>
        <dbReference type="ARBA" id="ARBA00023319"/>
    </source>
</evidence>
<dbReference type="EMBL" id="SOCA01000001">
    <property type="protein sequence ID" value="TDU81632.1"/>
    <property type="molecule type" value="Genomic_DNA"/>
</dbReference>
<feature type="domain" description="Ig-like" evidence="9">
    <location>
        <begin position="1642"/>
        <end position="1717"/>
    </location>
</feature>
<dbReference type="PANTHER" id="PTHR44337">
    <property type="entry name" value="CARCINOEMBRYONIC ANTIGEN-RELATED CELL ADHESION MOLECULE 8"/>
    <property type="match status" value="1"/>
</dbReference>
<dbReference type="InterPro" id="IPR003599">
    <property type="entry name" value="Ig_sub"/>
</dbReference>
<gene>
    <name evidence="11" type="ORF">EI77_00942</name>
</gene>
<evidence type="ECO:0000313" key="11">
    <source>
        <dbReference type="EMBL" id="TDU81632.1"/>
    </source>
</evidence>
<evidence type="ECO:0000259" key="10">
    <source>
        <dbReference type="PROSITE" id="PS50853"/>
    </source>
</evidence>
<dbReference type="RefSeq" id="WP_133793565.1">
    <property type="nucleotide sequence ID" value="NZ_SOCA01000001.1"/>
</dbReference>
<dbReference type="InterPro" id="IPR015919">
    <property type="entry name" value="Cadherin-like_sf"/>
</dbReference>
<dbReference type="SMART" id="SM00409">
    <property type="entry name" value="IG"/>
    <property type="match status" value="8"/>
</dbReference>
<name>A0A4R7SQU2_9BACT</name>
<dbReference type="SUPFAM" id="SSF50891">
    <property type="entry name" value="Cyclophilin-like"/>
    <property type="match status" value="1"/>
</dbReference>
<dbReference type="CDD" id="cd00063">
    <property type="entry name" value="FN3"/>
    <property type="match status" value="2"/>
</dbReference>
<accession>A0A4R7SQU2</accession>
<feature type="chain" id="PRO_5020627562" evidence="7">
    <location>
        <begin position="33"/>
        <end position="2122"/>
    </location>
</feature>
<dbReference type="InterPro" id="IPR007110">
    <property type="entry name" value="Ig-like_dom"/>
</dbReference>
<dbReference type="GO" id="GO:0006457">
    <property type="term" value="P:protein folding"/>
    <property type="evidence" value="ECO:0007669"/>
    <property type="project" value="InterPro"/>
</dbReference>
<dbReference type="PROSITE" id="PS50072">
    <property type="entry name" value="CSA_PPIASE_2"/>
    <property type="match status" value="1"/>
</dbReference>
<dbReference type="InterPro" id="IPR003598">
    <property type="entry name" value="Ig_sub2"/>
</dbReference>
<feature type="domain" description="Ig-like" evidence="9">
    <location>
        <begin position="960"/>
        <end position="1122"/>
    </location>
</feature>
<dbReference type="Pfam" id="PF00160">
    <property type="entry name" value="Pro_isomerase"/>
    <property type="match status" value="1"/>
</dbReference>
<dbReference type="SMART" id="SM00060">
    <property type="entry name" value="FN3"/>
    <property type="match status" value="4"/>
</dbReference>
<dbReference type="InterPro" id="IPR003961">
    <property type="entry name" value="FN3_dom"/>
</dbReference>
<comment type="caution">
    <text evidence="11">The sequence shown here is derived from an EMBL/GenBank/DDBJ whole genome shotgun (WGS) entry which is preliminary data.</text>
</comment>
<keyword evidence="2 7" id="KW-0732">Signal</keyword>
<dbReference type="InterPro" id="IPR052598">
    <property type="entry name" value="IgSF_CEA-related"/>
</dbReference>
<feature type="domain" description="PPIase cyclophilin-type" evidence="8">
    <location>
        <begin position="606"/>
        <end position="773"/>
    </location>
</feature>
<feature type="region of interest" description="Disordered" evidence="6">
    <location>
        <begin position="2097"/>
        <end position="2122"/>
    </location>
</feature>
<keyword evidence="3" id="KW-1015">Disulfide bond</keyword>
<feature type="domain" description="Fibronectin type-III" evidence="10">
    <location>
        <begin position="277"/>
        <end position="369"/>
    </location>
</feature>
<dbReference type="GO" id="GO:0005509">
    <property type="term" value="F:calcium ion binding"/>
    <property type="evidence" value="ECO:0007669"/>
    <property type="project" value="InterPro"/>
</dbReference>
<sequence length="2122" mass="226483">MLRFPDSISRHARALMLPMMVVLAGLAGTASAVAPKAPTNLVLKSTMADAPTAANTKRNFLLTWKDNSLDESGFRVEYRLGNAGIWNYYTSVNAGVTYCEFIGVQLPVDTLFQVRVVAFKSNGSSFETAASSLVDQTIKTTGSTLSAPQDFRVATYSKDNEVSDGILEFSWKDNSTGELYFQIFYKKASLTGDENYAPLPGGLSYFDNKEALTTRTTVWVQHGLVPNQAYHFMLRATRKDDATATEVTSNTASEKRYITSLTYPGGLSSYTVPAVKVPTNLQAEKLDESNIRLTWEDNTDNETGYEISYRKPVENESEAITWNTYTMAANSTSITAAIGPGGTYIWKVRAVPPTGSPAATSADYTDELPVIMDDLISPGQLVATTSGKSAAVDLTWGDNTIGETIYRIYVRPSGGTSDTWYDSMDMQPGTTKATVTGYNTSSTTSVLLTPNVEYEFRVDALHSNFVGDVAAAESNVARAYARHGFTSRTHQPAKVNDPFTYQMAVSDSPNRTSWSVDDLPPGLEMNADGLISGTPTESGVFHCPMEVVYPDNVAEVTLTLRILKDDATPVLASPITDVILGTATQHTIDLNGRFTDADSEKAVRLDTSLGIIDLLLYDSLTPKAVENFMGYVETGAYNGVIFHRSIPGFILQGGGYVPTDSPNYFTSLLKRPPSENEPGISNVRGTVAHAKVGDNPDSATHDFFFNLVANNDARGVTNYVENLDNQNSGFTVFGRVAGSGMDLVDDMVALPIGDYSPSSSDTTTGVILDGYQTEMVDVPMNVTGGTAPAKMDINSTVQIRSAKEVALFKYEVVENSAPTIVRTSILNGVLRLEGLLAGTSTVTVRARDLDNNPVEDSFTVTVIKGHKLPVITRQPVSLAVLPDKKATLSVTATGTALTYQWQKRVGEVWENVPDTNLTAKKNVLTFAALQNSDTGEYRVLVSNISMTLTSVTARLDFRAPPVIDTHPVRKVVKLGDPLVLTTEVRGAPVPTITWLRTNSTVSGQKAAVLNIPVTKLTDGGSYVMRASNVVTRADSSAASVIVVDKSSRLMMSLPAKTVVLKAQVSGPNLKYQWKKDSTTTVIDIPNKISGAASPTLTIKTFGQSDTGEYTCYVEDAVDASHNAETGPWRVGFAGAAPTLAAFTPPDAYVGIEYDYQIPGGGDTNFSIASFSLTGLPTGLKLDTVTGRITGKATRYGQYIMKLTAKNPKGSSTLSNITMNVRPMPEAVVGSFVGQIANSTYFNNNMGGRVDMTVTDTGVISGKLSQGKEVISFTGLMTQTPGSIYTSGKATIIRKGKDTLTLTLSSIAPSGYDVSGDVSGIITDGENAVAFSAYRNKYNSARAGFSGYVGRHHVALTLTGDDVGNEAVPQGTGYLVVTTDNNGTAKMSGRMADGTTVTASSFVGGQEQFLVYQSLYKSTGSVIGQPKMLIVELPSTQNSSNFIYRLDGAVAWTKAPQTTASERNYKAGFSTQVLSVRGGTYLKPGTNKLILDLPKDTPGNASIDFEDGGLEFAGMNPDVAQLSIGTSKLIPITPGVANAGGLSLTITPDVGLISGSFKVAPTGAPSRTATFLGLIIPRIPTAAAGFYYTDSPAVTGADGLGVGYFLLGQLPSDTPPTTTIKTAPILSGSVVLNPLPVLITQHPQSVTLNPTITGQAAVDHTFTVVATPPTGISVTYQWRKDGVNISGKTASTLALTNITESSQGTYDVVVKTSLSTVTSQPAVLTVNNLITNIVVTRTPATNPVPIGSSTPIVFEVTSVAGTGPYTYQWRKANTDDSDEDDIAGETSDTYSITNVTSDSAGKYYVVVTDTSTGHELKSSANVLTVDYPITSVVAQRTPPEDTIGYGYRNLTFSLTVDSQGPYEYQWYKVVGDENVEIQGATSATYTIGFLRGADQGVYKVGVKNAVTTDYVISEGVPLLVSSSVSNVSLTRSPSDTYVPLGKRVVFSAEALGEPEFGYVWKKDGEIIENATSSTYEIPELTSNDEGEYTVTISNNINGTPSSVESSVKGLNVQLPVTSVSVTRNPDTLTPPLNATFSMTATPSPAIYPVYFYQWYKNGEEIEEGGDSAQYTITTPTTEDSGTYHVTVRNAANLSPIASETFSLSFEEPTVEDPPEEDPPAEEP</sequence>
<dbReference type="Gene3D" id="2.60.40.10">
    <property type="entry name" value="Immunoglobulins"/>
    <property type="match status" value="13"/>
</dbReference>
<dbReference type="PROSITE" id="PS50835">
    <property type="entry name" value="IG_LIKE"/>
    <property type="match status" value="5"/>
</dbReference>
<dbReference type="Gene3D" id="2.40.100.10">
    <property type="entry name" value="Cyclophilin-like"/>
    <property type="match status" value="1"/>
</dbReference>
<feature type="signal peptide" evidence="7">
    <location>
        <begin position="1"/>
        <end position="32"/>
    </location>
</feature>
<dbReference type="OrthoDB" id="174631at2"/>
<protein>
    <submittedName>
        <fullName evidence="11">Cyclophilin family peptidyl-prolyl cis-trans isomerase</fullName>
    </submittedName>
</protein>
<dbReference type="Pfam" id="PF05345">
    <property type="entry name" value="He_PIG"/>
    <property type="match status" value="2"/>
</dbReference>
<dbReference type="GO" id="GO:0016020">
    <property type="term" value="C:membrane"/>
    <property type="evidence" value="ECO:0007669"/>
    <property type="project" value="InterPro"/>
</dbReference>
<dbReference type="InterPro" id="IPR029000">
    <property type="entry name" value="Cyclophilin-like_dom_sf"/>
</dbReference>
<proteinExistence type="inferred from homology"/>
<dbReference type="CDD" id="cd00096">
    <property type="entry name" value="Ig"/>
    <property type="match status" value="2"/>
</dbReference>
<dbReference type="InterPro" id="IPR036179">
    <property type="entry name" value="Ig-like_dom_sf"/>
</dbReference>
<dbReference type="Pfam" id="PF13927">
    <property type="entry name" value="Ig_3"/>
    <property type="match status" value="2"/>
</dbReference>
<dbReference type="InterPro" id="IPR013783">
    <property type="entry name" value="Ig-like_fold"/>
</dbReference>
<keyword evidence="4" id="KW-0325">Glycoprotein</keyword>
<reference evidence="11 12" key="1">
    <citation type="submission" date="2019-03" db="EMBL/GenBank/DDBJ databases">
        <title>Genomic Encyclopedia of Archaeal and Bacterial Type Strains, Phase II (KMG-II): from individual species to whole genera.</title>
        <authorList>
            <person name="Goeker M."/>
        </authorList>
    </citation>
    <scope>NUCLEOTIDE SEQUENCE [LARGE SCALE GENOMIC DNA]</scope>
    <source>
        <strain evidence="11 12">ATCC 25309</strain>
    </source>
</reference>
<evidence type="ECO:0000259" key="8">
    <source>
        <dbReference type="PROSITE" id="PS50072"/>
    </source>
</evidence>
<dbReference type="PROSITE" id="PS50853">
    <property type="entry name" value="FN3"/>
    <property type="match status" value="1"/>
</dbReference>
<dbReference type="SUPFAM" id="SSF49265">
    <property type="entry name" value="Fibronectin type III"/>
    <property type="match status" value="4"/>
</dbReference>
<evidence type="ECO:0000313" key="12">
    <source>
        <dbReference type="Proteomes" id="UP000295662"/>
    </source>
</evidence>
<dbReference type="GO" id="GO:0003755">
    <property type="term" value="F:peptidyl-prolyl cis-trans isomerase activity"/>
    <property type="evidence" value="ECO:0007669"/>
    <property type="project" value="InterPro"/>
</dbReference>
<keyword evidence="5" id="KW-0393">Immunoglobulin domain</keyword>
<dbReference type="InterPro" id="IPR036116">
    <property type="entry name" value="FN3_sf"/>
</dbReference>
<dbReference type="SUPFAM" id="SSF49313">
    <property type="entry name" value="Cadherin-like"/>
    <property type="match status" value="2"/>
</dbReference>
<feature type="compositionally biased region" description="Acidic residues" evidence="6">
    <location>
        <begin position="2107"/>
        <end position="2122"/>
    </location>
</feature>
<dbReference type="PANTHER" id="PTHR44337:SF20">
    <property type="entry name" value="CARCINOEMBRYONIC ANTIGEN-RELATED CELL ADHESION MOLECULE 5-RELATED"/>
    <property type="match status" value="1"/>
</dbReference>
<keyword evidence="11" id="KW-0413">Isomerase</keyword>
<feature type="domain" description="Ig-like" evidence="9">
    <location>
        <begin position="869"/>
        <end position="956"/>
    </location>
</feature>
<dbReference type="SUPFAM" id="SSF48726">
    <property type="entry name" value="Immunoglobulin"/>
    <property type="match status" value="7"/>
</dbReference>
<feature type="domain" description="Ig-like" evidence="9">
    <location>
        <begin position="1916"/>
        <end position="2005"/>
    </location>
</feature>
<evidence type="ECO:0000256" key="1">
    <source>
        <dbReference type="ARBA" id="ARBA00007365"/>
    </source>
</evidence>
<dbReference type="InterPro" id="IPR020892">
    <property type="entry name" value="Cyclophilin-type_PPIase_CS"/>
</dbReference>
<evidence type="ECO:0000256" key="6">
    <source>
        <dbReference type="SAM" id="MobiDB-lite"/>
    </source>
</evidence>
<evidence type="ECO:0000256" key="2">
    <source>
        <dbReference type="ARBA" id="ARBA00022729"/>
    </source>
</evidence>
<evidence type="ECO:0000259" key="9">
    <source>
        <dbReference type="PROSITE" id="PS50835"/>
    </source>
</evidence>
<dbReference type="PROSITE" id="PS00170">
    <property type="entry name" value="CSA_PPIASE_1"/>
    <property type="match status" value="1"/>
</dbReference>
<dbReference type="SMART" id="SM00408">
    <property type="entry name" value="IGc2"/>
    <property type="match status" value="3"/>
</dbReference>
<dbReference type="Proteomes" id="UP000295662">
    <property type="component" value="Unassembled WGS sequence"/>
</dbReference>
<dbReference type="InterPro" id="IPR002130">
    <property type="entry name" value="Cyclophilin-type_PPIase_dom"/>
</dbReference>
<evidence type="ECO:0000256" key="4">
    <source>
        <dbReference type="ARBA" id="ARBA00023180"/>
    </source>
</evidence>
<evidence type="ECO:0000256" key="3">
    <source>
        <dbReference type="ARBA" id="ARBA00023157"/>
    </source>
</evidence>
<organism evidence="11 12">
    <name type="scientific">Prosthecobacter fusiformis</name>
    <dbReference type="NCBI Taxonomy" id="48464"/>
    <lineage>
        <taxon>Bacteria</taxon>
        <taxon>Pseudomonadati</taxon>
        <taxon>Verrucomicrobiota</taxon>
        <taxon>Verrucomicrobiia</taxon>
        <taxon>Verrucomicrobiales</taxon>
        <taxon>Verrucomicrobiaceae</taxon>
        <taxon>Prosthecobacter</taxon>
    </lineage>
</organism>
<evidence type="ECO:0000256" key="7">
    <source>
        <dbReference type="SAM" id="SignalP"/>
    </source>
</evidence>
<comment type="similarity">
    <text evidence="1">Belongs to the cyclophilin-type PPIase family.</text>
</comment>
<keyword evidence="12" id="KW-1185">Reference proteome</keyword>